<dbReference type="SUPFAM" id="SSF103473">
    <property type="entry name" value="MFS general substrate transporter"/>
    <property type="match status" value="1"/>
</dbReference>
<feature type="transmembrane region" description="Helical" evidence="5">
    <location>
        <begin position="409"/>
        <end position="431"/>
    </location>
</feature>
<dbReference type="Gene3D" id="1.20.1250.20">
    <property type="entry name" value="MFS general substrate transporter like domains"/>
    <property type="match status" value="1"/>
</dbReference>
<dbReference type="EMBL" id="BJCL01000002">
    <property type="protein sequence ID" value="GCL61782.1"/>
    <property type="molecule type" value="Genomic_DNA"/>
</dbReference>
<evidence type="ECO:0000256" key="4">
    <source>
        <dbReference type="ARBA" id="ARBA00023136"/>
    </source>
</evidence>
<feature type="transmembrane region" description="Helical" evidence="5">
    <location>
        <begin position="443"/>
        <end position="462"/>
    </location>
</feature>
<dbReference type="OrthoDB" id="9807274at2"/>
<evidence type="ECO:0000256" key="1">
    <source>
        <dbReference type="ARBA" id="ARBA00004141"/>
    </source>
</evidence>
<evidence type="ECO:0000256" key="3">
    <source>
        <dbReference type="ARBA" id="ARBA00022989"/>
    </source>
</evidence>
<feature type="domain" description="Major facilitator superfamily (MFS) profile" evidence="6">
    <location>
        <begin position="23"/>
        <end position="468"/>
    </location>
</feature>
<dbReference type="Pfam" id="PF07690">
    <property type="entry name" value="MFS_1"/>
    <property type="match status" value="2"/>
</dbReference>
<keyword evidence="8" id="KW-1185">Reference proteome</keyword>
<comment type="caution">
    <text evidence="7">The sequence shown here is derived from an EMBL/GenBank/DDBJ whole genome shotgun (WGS) entry which is preliminary data.</text>
</comment>
<keyword evidence="4 5" id="KW-0472">Membrane</keyword>
<proteinExistence type="predicted"/>
<evidence type="ECO:0000256" key="5">
    <source>
        <dbReference type="SAM" id="Phobius"/>
    </source>
</evidence>
<name>A0A480ANY9_9BURK</name>
<organism evidence="7 8">
    <name type="scientific">Pseudaquabacterium pictum</name>
    <dbReference type="NCBI Taxonomy" id="2315236"/>
    <lineage>
        <taxon>Bacteria</taxon>
        <taxon>Pseudomonadati</taxon>
        <taxon>Pseudomonadota</taxon>
        <taxon>Betaproteobacteria</taxon>
        <taxon>Burkholderiales</taxon>
        <taxon>Sphaerotilaceae</taxon>
        <taxon>Pseudaquabacterium</taxon>
    </lineage>
</organism>
<keyword evidence="3 5" id="KW-1133">Transmembrane helix</keyword>
<dbReference type="AlphaFoldDB" id="A0A480ANY9"/>
<sequence length="471" mass="47649">MPTDSAHAHAPGDGLPTPARHWAMATVLLGIGLSVLDATMVTLALPGIVRDLRISESDGVWLLNAYQLAVLVLLLPLAMVGDLFGYRRVYLAGVALFALASLASVLATSATQLALARALLGAGAAGVFAVNAALVRLIYPARLLGRGIAINSAVVAVASVAGPAVAAGILSLASWHWLFALNVPIALGLLLLAWRSLPPNRSPAPVGTRIPWLDGLLNAAMFLLLFLGVQRLVPHGQLPAAPTLAAGLIAAGVVVGVVYVRRQRRQAVPLLPVDLLAIPVFRLSMCTSVAAFGAQTLAAVALPFLLLDGLQRSAGQVGWLLAAWPAGTVLSAPLAGRLIGRVPSGLLGGIGLGLLALGLAGLALLPAHPSGLALAGWLGVCGIGFGLFQSPNNHTIVTSAPAHRSGGAAGMLGTARLTGQSIGALVIGLLYGLQAGHPGQVPVLALGVAAALAAVGGVTSLLRVRVQTARP</sequence>
<feature type="transmembrane region" description="Helical" evidence="5">
    <location>
        <begin position="175"/>
        <end position="194"/>
    </location>
</feature>
<reference evidence="8" key="1">
    <citation type="submission" date="2019-03" db="EMBL/GenBank/DDBJ databases">
        <title>Aquabacterium pictum sp.nov., the first bacteriochlorophyll a-containing freshwater bacterium in the genus Aquabacterium of the class Betaproteobacteria.</title>
        <authorList>
            <person name="Hirose S."/>
            <person name="Tank M."/>
            <person name="Hara E."/>
            <person name="Tamaki H."/>
            <person name="Takaichi S."/>
            <person name="Haruta S."/>
            <person name="Hanada S."/>
        </authorList>
    </citation>
    <scope>NUCLEOTIDE SEQUENCE [LARGE SCALE GENOMIC DNA]</scope>
    <source>
        <strain evidence="8">W35</strain>
    </source>
</reference>
<evidence type="ECO:0000313" key="8">
    <source>
        <dbReference type="Proteomes" id="UP000301751"/>
    </source>
</evidence>
<gene>
    <name evidence="7" type="ORF">AQPW35_08630</name>
</gene>
<feature type="transmembrane region" description="Helical" evidence="5">
    <location>
        <begin position="317"/>
        <end position="339"/>
    </location>
</feature>
<dbReference type="RefSeq" id="WP_137731551.1">
    <property type="nucleotide sequence ID" value="NZ_BJCL01000002.1"/>
</dbReference>
<feature type="transmembrane region" description="Helical" evidence="5">
    <location>
        <begin position="61"/>
        <end position="80"/>
    </location>
</feature>
<dbReference type="Gene3D" id="1.20.1720.10">
    <property type="entry name" value="Multidrug resistance protein D"/>
    <property type="match status" value="1"/>
</dbReference>
<protein>
    <submittedName>
        <fullName evidence="7">MFS transporter</fullName>
    </submittedName>
</protein>
<feature type="transmembrane region" description="Helical" evidence="5">
    <location>
        <begin position="89"/>
        <end position="108"/>
    </location>
</feature>
<dbReference type="InterPro" id="IPR020846">
    <property type="entry name" value="MFS_dom"/>
</dbReference>
<accession>A0A480ANY9</accession>
<evidence type="ECO:0000256" key="2">
    <source>
        <dbReference type="ARBA" id="ARBA00022692"/>
    </source>
</evidence>
<feature type="transmembrane region" description="Helical" evidence="5">
    <location>
        <begin position="371"/>
        <end position="388"/>
    </location>
</feature>
<dbReference type="Proteomes" id="UP000301751">
    <property type="component" value="Unassembled WGS sequence"/>
</dbReference>
<dbReference type="GO" id="GO:0016020">
    <property type="term" value="C:membrane"/>
    <property type="evidence" value="ECO:0007669"/>
    <property type="project" value="UniProtKB-SubCell"/>
</dbReference>
<dbReference type="PANTHER" id="PTHR42718">
    <property type="entry name" value="MAJOR FACILITATOR SUPERFAMILY MULTIDRUG TRANSPORTER MFSC"/>
    <property type="match status" value="1"/>
</dbReference>
<evidence type="ECO:0000259" key="6">
    <source>
        <dbReference type="PROSITE" id="PS50850"/>
    </source>
</evidence>
<keyword evidence="2 5" id="KW-0812">Transmembrane</keyword>
<feature type="transmembrane region" description="Helical" evidence="5">
    <location>
        <begin position="346"/>
        <end position="365"/>
    </location>
</feature>
<feature type="transmembrane region" description="Helical" evidence="5">
    <location>
        <begin position="114"/>
        <end position="135"/>
    </location>
</feature>
<dbReference type="InterPro" id="IPR036259">
    <property type="entry name" value="MFS_trans_sf"/>
</dbReference>
<feature type="transmembrane region" description="Helical" evidence="5">
    <location>
        <begin position="239"/>
        <end position="260"/>
    </location>
</feature>
<comment type="subcellular location">
    <subcellularLocation>
        <location evidence="1">Membrane</location>
        <topology evidence="1">Multi-pass membrane protein</topology>
    </subcellularLocation>
</comment>
<feature type="transmembrane region" description="Helical" evidence="5">
    <location>
        <begin position="147"/>
        <end position="169"/>
    </location>
</feature>
<dbReference type="PANTHER" id="PTHR42718:SF49">
    <property type="entry name" value="EXPORT PROTEIN"/>
    <property type="match status" value="1"/>
</dbReference>
<evidence type="ECO:0000313" key="7">
    <source>
        <dbReference type="EMBL" id="GCL61782.1"/>
    </source>
</evidence>
<dbReference type="PROSITE" id="PS50850">
    <property type="entry name" value="MFS"/>
    <property type="match status" value="1"/>
</dbReference>
<feature type="transmembrane region" description="Helical" evidence="5">
    <location>
        <begin position="27"/>
        <end position="49"/>
    </location>
</feature>
<dbReference type="GO" id="GO:0022857">
    <property type="term" value="F:transmembrane transporter activity"/>
    <property type="evidence" value="ECO:0007669"/>
    <property type="project" value="InterPro"/>
</dbReference>
<feature type="transmembrane region" description="Helical" evidence="5">
    <location>
        <begin position="280"/>
        <end position="305"/>
    </location>
</feature>
<feature type="transmembrane region" description="Helical" evidence="5">
    <location>
        <begin position="215"/>
        <end position="233"/>
    </location>
</feature>
<dbReference type="InterPro" id="IPR011701">
    <property type="entry name" value="MFS"/>
</dbReference>